<keyword evidence="3" id="KW-1185">Reference proteome</keyword>
<feature type="compositionally biased region" description="Basic and acidic residues" evidence="1">
    <location>
        <begin position="1"/>
        <end position="12"/>
    </location>
</feature>
<feature type="region of interest" description="Disordered" evidence="1">
    <location>
        <begin position="1"/>
        <end position="38"/>
    </location>
</feature>
<reference evidence="2 3" key="1">
    <citation type="submission" date="2023-03" db="EMBL/GenBank/DDBJ databases">
        <title>High-quality genome of Scylla paramamosain provides insights in environmental adaptation.</title>
        <authorList>
            <person name="Zhang L."/>
        </authorList>
    </citation>
    <scope>NUCLEOTIDE SEQUENCE [LARGE SCALE GENOMIC DNA]</scope>
    <source>
        <strain evidence="2">LZ_2023a</strain>
        <tissue evidence="2">Muscle</tissue>
    </source>
</reference>
<name>A0AAW0SIB7_SCYPA</name>
<gene>
    <name evidence="2" type="ORF">O3P69_013096</name>
</gene>
<evidence type="ECO:0000313" key="2">
    <source>
        <dbReference type="EMBL" id="KAK8374621.1"/>
    </source>
</evidence>
<dbReference type="EMBL" id="JARAKH010000294">
    <property type="protein sequence ID" value="KAK8374621.1"/>
    <property type="molecule type" value="Genomic_DNA"/>
</dbReference>
<dbReference type="Proteomes" id="UP001487740">
    <property type="component" value="Unassembled WGS sequence"/>
</dbReference>
<protein>
    <submittedName>
        <fullName evidence="2">Uncharacterized protein</fullName>
    </submittedName>
</protein>
<accession>A0AAW0SIB7</accession>
<feature type="compositionally biased region" description="Basic residues" evidence="1">
    <location>
        <begin position="13"/>
        <end position="25"/>
    </location>
</feature>
<proteinExistence type="predicted"/>
<dbReference type="AlphaFoldDB" id="A0AAW0SIB7"/>
<sequence>MKKEKKEEGRRKKEERRRKKRKRNKNSNSSSTHTKKWRGEAASTFRVVGKEGGNWSVLVIWRLPFSAKLVGLLSLLASNQQLHNFCTRRPAKTLPSPIPPPPATTPRCSFLLLNSRAVKIMSGINIQYVYEALHEDPATFDLQTHSLIVPSRSDQRLSLRHSACAAPLTITALHVSRSLDRRPSGPASLIPKIGAGAPRRAQVRSALTHHIPLN</sequence>
<organism evidence="2 3">
    <name type="scientific">Scylla paramamosain</name>
    <name type="common">Mud crab</name>
    <dbReference type="NCBI Taxonomy" id="85552"/>
    <lineage>
        <taxon>Eukaryota</taxon>
        <taxon>Metazoa</taxon>
        <taxon>Ecdysozoa</taxon>
        <taxon>Arthropoda</taxon>
        <taxon>Crustacea</taxon>
        <taxon>Multicrustacea</taxon>
        <taxon>Malacostraca</taxon>
        <taxon>Eumalacostraca</taxon>
        <taxon>Eucarida</taxon>
        <taxon>Decapoda</taxon>
        <taxon>Pleocyemata</taxon>
        <taxon>Brachyura</taxon>
        <taxon>Eubrachyura</taxon>
        <taxon>Portunoidea</taxon>
        <taxon>Portunidae</taxon>
        <taxon>Portuninae</taxon>
        <taxon>Scylla</taxon>
    </lineage>
</organism>
<evidence type="ECO:0000313" key="3">
    <source>
        <dbReference type="Proteomes" id="UP001487740"/>
    </source>
</evidence>
<comment type="caution">
    <text evidence="2">The sequence shown here is derived from an EMBL/GenBank/DDBJ whole genome shotgun (WGS) entry which is preliminary data.</text>
</comment>
<evidence type="ECO:0000256" key="1">
    <source>
        <dbReference type="SAM" id="MobiDB-lite"/>
    </source>
</evidence>